<accession>A0A0G4HVZ4</accession>
<protein>
    <submittedName>
        <fullName evidence="3">Uncharacterized protein</fullName>
    </submittedName>
</protein>
<keyword evidence="1" id="KW-0175">Coiled coil</keyword>
<feature type="region of interest" description="Disordered" evidence="2">
    <location>
        <begin position="1"/>
        <end position="48"/>
    </location>
</feature>
<evidence type="ECO:0000256" key="1">
    <source>
        <dbReference type="SAM" id="Coils"/>
    </source>
</evidence>
<proteinExistence type="predicted"/>
<organism evidence="3">
    <name type="scientific">Chromera velia CCMP2878</name>
    <dbReference type="NCBI Taxonomy" id="1169474"/>
    <lineage>
        <taxon>Eukaryota</taxon>
        <taxon>Sar</taxon>
        <taxon>Alveolata</taxon>
        <taxon>Colpodellida</taxon>
        <taxon>Chromeraceae</taxon>
        <taxon>Chromera</taxon>
    </lineage>
</organism>
<dbReference type="EMBL" id="CDMZ01004096">
    <property type="protein sequence ID" value="CEM48639.1"/>
    <property type="molecule type" value="Genomic_DNA"/>
</dbReference>
<evidence type="ECO:0000313" key="3">
    <source>
        <dbReference type="EMBL" id="CEM48639.1"/>
    </source>
</evidence>
<feature type="compositionally biased region" description="Basic and acidic residues" evidence="2">
    <location>
        <begin position="1"/>
        <end position="13"/>
    </location>
</feature>
<reference evidence="3" key="1">
    <citation type="submission" date="2014-11" db="EMBL/GenBank/DDBJ databases">
        <authorList>
            <person name="Otto D Thomas"/>
            <person name="Naeem Raeece"/>
        </authorList>
    </citation>
    <scope>NUCLEOTIDE SEQUENCE</scope>
</reference>
<feature type="coiled-coil region" evidence="1">
    <location>
        <begin position="102"/>
        <end position="148"/>
    </location>
</feature>
<feature type="compositionally biased region" description="Low complexity" evidence="2">
    <location>
        <begin position="21"/>
        <end position="31"/>
    </location>
</feature>
<gene>
    <name evidence="3" type="ORF">Cvel_32445</name>
</gene>
<dbReference type="AlphaFoldDB" id="A0A0G4HVZ4"/>
<evidence type="ECO:0000256" key="2">
    <source>
        <dbReference type="SAM" id="MobiDB-lite"/>
    </source>
</evidence>
<name>A0A0G4HVZ4_9ALVE</name>
<sequence length="166" mass="18597">MKDDRGDRERERLSPSPSVPPSAVRTPSVSPRLTGSGATSPDSVLRSARSARVHPATLLHKVLRELVRPQRHLLLAVAAEAFRESLESRLETVRRAAGFTLNAELRAQLDAYRGELIRLAALVEKYEREKTQREAGEEQQKLKRFRVRLCVSPVFPPALSAGNPEW</sequence>
<dbReference type="PhylomeDB" id="A0A0G4HVZ4"/>
<dbReference type="VEuPathDB" id="CryptoDB:Cvel_32445"/>